<dbReference type="Proteomes" id="UP000600247">
    <property type="component" value="Unassembled WGS sequence"/>
</dbReference>
<accession>A0A917LR58</accession>
<keyword evidence="5 9" id="KW-0418">Kinase</keyword>
<keyword evidence="4" id="KW-0808">Transferase</keyword>
<dbReference type="InterPro" id="IPR010559">
    <property type="entry name" value="Sig_transdc_His_kin_internal"/>
</dbReference>
<dbReference type="InterPro" id="IPR003594">
    <property type="entry name" value="HATPase_dom"/>
</dbReference>
<protein>
    <submittedName>
        <fullName evidence="9">Sensor histidine kinase</fullName>
    </submittedName>
</protein>
<dbReference type="Gene3D" id="3.30.450.20">
    <property type="entry name" value="PAS domain"/>
    <property type="match status" value="2"/>
</dbReference>
<dbReference type="PANTHER" id="PTHR34220">
    <property type="entry name" value="SENSOR HISTIDINE KINASE YPDA"/>
    <property type="match status" value="1"/>
</dbReference>
<dbReference type="GO" id="GO:0000155">
    <property type="term" value="F:phosphorelay sensor kinase activity"/>
    <property type="evidence" value="ECO:0007669"/>
    <property type="project" value="InterPro"/>
</dbReference>
<reference evidence="9 10" key="1">
    <citation type="journal article" date="2014" name="Int. J. Syst. Evol. Microbiol.">
        <title>Complete genome sequence of Corynebacterium casei LMG S-19264T (=DSM 44701T), isolated from a smear-ripened cheese.</title>
        <authorList>
            <consortium name="US DOE Joint Genome Institute (JGI-PGF)"/>
            <person name="Walter F."/>
            <person name="Albersmeier A."/>
            <person name="Kalinowski J."/>
            <person name="Ruckert C."/>
        </authorList>
    </citation>
    <scope>NUCLEOTIDE SEQUENCE [LARGE SCALE GENOMIC DNA]</scope>
    <source>
        <strain evidence="9 10">CGMCC 1.15286</strain>
    </source>
</reference>
<keyword evidence="3" id="KW-0597">Phosphoprotein</keyword>
<comment type="caution">
    <text evidence="9">The sequence shown here is derived from an EMBL/GenBank/DDBJ whole genome shotgun (WGS) entry which is preliminary data.</text>
</comment>
<dbReference type="InterPro" id="IPR050640">
    <property type="entry name" value="Bact_2-comp_sensor_kinase"/>
</dbReference>
<comment type="subcellular location">
    <subcellularLocation>
        <location evidence="1">Cell membrane</location>
        <topology evidence="1">Multi-pass membrane protein</topology>
    </subcellularLocation>
</comment>
<dbReference type="PROSITE" id="PS50885">
    <property type="entry name" value="HAMP"/>
    <property type="match status" value="1"/>
</dbReference>
<evidence type="ECO:0000256" key="2">
    <source>
        <dbReference type="ARBA" id="ARBA00022475"/>
    </source>
</evidence>
<sequence length="626" mass="71633">MFFLKAATILILKKSQGEMWLKLKSFKTSIILYFSLLICASLTLLGTISYQTFSSFTEKEMVKNTTSITDQVNQSLDLYLNEIKDSLHFLAIDQNLITMLQDSVSEEAGFESTQDRTRISVLLNNIFSEKSDIRGYFIYNQDYSKQYINSARSIDFQSPFLKQVWQDFKETPYALQTKFYGAHKPDYYDNYDKKADSNNVITIAANIKDAYDPSNPNLYGVAVFDYNINKLNHIFESTQTQLGIESFILDKEKQFVYQTDSDLRLDEVELDQLFHNSAGYWTQMIEGQKMLVVYSTSAVTGWKTVNLLPFTHLDKNLSVIRNTTLLLLAIMIAVTIVLASVITIRASQPILKLVNFMKKVGTGNLNIRVERQTEYEEIMVLNRGVNDMLDKIKELIDDSINRQLLQKEAEYNALQAKMNPHFLYNTLQSISSLSILGRNEDIELVTHSLRELLQYSLYHMNEMVQIKDELHAVENYLHIQNIRYNGRIQYDIQADEHVLSFPVNKFVLQPIIENSIYHGLESKEGAWLISLVIKEEADDIHIMIRDNGIGIKPDKLGSIRQELALMGVRSGRIGLSSIADRLALRFTSKARLTVESEPGNGTTVRLIIPKPQPKEGIQENAIDLAD</sequence>
<dbReference type="GO" id="GO:0005886">
    <property type="term" value="C:plasma membrane"/>
    <property type="evidence" value="ECO:0007669"/>
    <property type="project" value="UniProtKB-SubCell"/>
</dbReference>
<dbReference type="EMBL" id="BMHY01000001">
    <property type="protein sequence ID" value="GGG52218.1"/>
    <property type="molecule type" value="Genomic_DNA"/>
</dbReference>
<feature type="transmembrane region" description="Helical" evidence="7">
    <location>
        <begin position="325"/>
        <end position="344"/>
    </location>
</feature>
<evidence type="ECO:0000313" key="10">
    <source>
        <dbReference type="Proteomes" id="UP000600247"/>
    </source>
</evidence>
<dbReference type="CDD" id="cd06225">
    <property type="entry name" value="HAMP"/>
    <property type="match status" value="1"/>
</dbReference>
<dbReference type="AlphaFoldDB" id="A0A917LR58"/>
<organism evidence="9 10">
    <name type="scientific">Paenibacillus radicis</name>
    <name type="common">ex Gao et al. 2016</name>
    <dbReference type="NCBI Taxonomy" id="1737354"/>
    <lineage>
        <taxon>Bacteria</taxon>
        <taxon>Bacillati</taxon>
        <taxon>Bacillota</taxon>
        <taxon>Bacilli</taxon>
        <taxon>Bacillales</taxon>
        <taxon>Paenibacillaceae</taxon>
        <taxon>Paenibacillus</taxon>
    </lineage>
</organism>
<gene>
    <name evidence="9" type="ORF">GCM10010918_01150</name>
</gene>
<dbReference type="SUPFAM" id="SSF55874">
    <property type="entry name" value="ATPase domain of HSP90 chaperone/DNA topoisomerase II/histidine kinase"/>
    <property type="match status" value="1"/>
</dbReference>
<evidence type="ECO:0000313" key="9">
    <source>
        <dbReference type="EMBL" id="GGG52218.1"/>
    </source>
</evidence>
<feature type="transmembrane region" description="Helical" evidence="7">
    <location>
        <begin position="30"/>
        <end position="53"/>
    </location>
</feature>
<dbReference type="Pfam" id="PF06580">
    <property type="entry name" value="His_kinase"/>
    <property type="match status" value="1"/>
</dbReference>
<keyword evidence="7" id="KW-0812">Transmembrane</keyword>
<dbReference type="Pfam" id="PF02518">
    <property type="entry name" value="HATPase_c"/>
    <property type="match status" value="1"/>
</dbReference>
<evidence type="ECO:0000256" key="3">
    <source>
        <dbReference type="ARBA" id="ARBA00022553"/>
    </source>
</evidence>
<evidence type="ECO:0000259" key="8">
    <source>
        <dbReference type="PROSITE" id="PS50885"/>
    </source>
</evidence>
<evidence type="ECO:0000256" key="5">
    <source>
        <dbReference type="ARBA" id="ARBA00022777"/>
    </source>
</evidence>
<evidence type="ECO:0000256" key="7">
    <source>
        <dbReference type="SAM" id="Phobius"/>
    </source>
</evidence>
<dbReference type="PANTHER" id="PTHR34220:SF7">
    <property type="entry name" value="SENSOR HISTIDINE KINASE YPDA"/>
    <property type="match status" value="1"/>
</dbReference>
<dbReference type="Gene3D" id="6.10.340.10">
    <property type="match status" value="1"/>
</dbReference>
<dbReference type="SUPFAM" id="SSF158472">
    <property type="entry name" value="HAMP domain-like"/>
    <property type="match status" value="1"/>
</dbReference>
<feature type="domain" description="HAMP" evidence="8">
    <location>
        <begin position="344"/>
        <end position="397"/>
    </location>
</feature>
<keyword evidence="7" id="KW-1133">Transmembrane helix</keyword>
<evidence type="ECO:0000256" key="4">
    <source>
        <dbReference type="ARBA" id="ARBA00022679"/>
    </source>
</evidence>
<keyword evidence="10" id="KW-1185">Reference proteome</keyword>
<keyword evidence="2" id="KW-1003">Cell membrane</keyword>
<keyword evidence="6 7" id="KW-0472">Membrane</keyword>
<dbReference type="Gene3D" id="3.30.565.10">
    <property type="entry name" value="Histidine kinase-like ATPase, C-terminal domain"/>
    <property type="match status" value="1"/>
</dbReference>
<evidence type="ECO:0000256" key="6">
    <source>
        <dbReference type="ARBA" id="ARBA00023136"/>
    </source>
</evidence>
<dbReference type="InterPro" id="IPR003660">
    <property type="entry name" value="HAMP_dom"/>
</dbReference>
<proteinExistence type="predicted"/>
<evidence type="ECO:0000256" key="1">
    <source>
        <dbReference type="ARBA" id="ARBA00004651"/>
    </source>
</evidence>
<dbReference type="InterPro" id="IPR036890">
    <property type="entry name" value="HATPase_C_sf"/>
</dbReference>
<name>A0A917LR58_9BACL</name>